<dbReference type="EMBL" id="BAAAMJ010000006">
    <property type="protein sequence ID" value="GAA1898850.1"/>
    <property type="molecule type" value="Genomic_DNA"/>
</dbReference>
<keyword evidence="2" id="KW-1185">Reference proteome</keyword>
<reference evidence="2" key="1">
    <citation type="journal article" date="2019" name="Int. J. Syst. Evol. Microbiol.">
        <title>The Global Catalogue of Microorganisms (GCM) 10K type strain sequencing project: providing services to taxonomists for standard genome sequencing and annotation.</title>
        <authorList>
            <consortium name="The Broad Institute Genomics Platform"/>
            <consortium name="The Broad Institute Genome Sequencing Center for Infectious Disease"/>
            <person name="Wu L."/>
            <person name="Ma J."/>
        </authorList>
    </citation>
    <scope>NUCLEOTIDE SEQUENCE [LARGE SCALE GENOMIC DNA]</scope>
    <source>
        <strain evidence="2">JCM 13581</strain>
    </source>
</reference>
<sequence>MITGAVLQGRAAQEQIVTNIKATRVLELLERVTNRPDTRKRRCRPVLLLLSLLPQLLGLKRY</sequence>
<gene>
    <name evidence="1" type="ORF">GCM10009716_05850</name>
</gene>
<proteinExistence type="predicted"/>
<protein>
    <submittedName>
        <fullName evidence="1">Uncharacterized protein</fullName>
    </submittedName>
</protein>
<name>A0ABP5A1I6_9ACTN</name>
<organism evidence="1 2">
    <name type="scientific">Streptomyces sodiiphilus</name>
    <dbReference type="NCBI Taxonomy" id="226217"/>
    <lineage>
        <taxon>Bacteria</taxon>
        <taxon>Bacillati</taxon>
        <taxon>Actinomycetota</taxon>
        <taxon>Actinomycetes</taxon>
        <taxon>Kitasatosporales</taxon>
        <taxon>Streptomycetaceae</taxon>
        <taxon>Streptomyces</taxon>
    </lineage>
</organism>
<evidence type="ECO:0000313" key="1">
    <source>
        <dbReference type="EMBL" id="GAA1898850.1"/>
    </source>
</evidence>
<comment type="caution">
    <text evidence="1">The sequence shown here is derived from an EMBL/GenBank/DDBJ whole genome shotgun (WGS) entry which is preliminary data.</text>
</comment>
<evidence type="ECO:0000313" key="2">
    <source>
        <dbReference type="Proteomes" id="UP001501303"/>
    </source>
</evidence>
<accession>A0ABP5A1I6</accession>
<dbReference type="Proteomes" id="UP001501303">
    <property type="component" value="Unassembled WGS sequence"/>
</dbReference>